<dbReference type="RefSeq" id="WP_273603601.1">
    <property type="nucleotide sequence ID" value="NZ_JBLXER010000009.1"/>
</dbReference>
<keyword evidence="3" id="KW-1185">Reference proteome</keyword>
<dbReference type="Proteomes" id="UP000321189">
    <property type="component" value="Unassembled WGS sequence"/>
</dbReference>
<accession>A0ABQ0UD81</accession>
<gene>
    <name evidence="2" type="ORF">PAT01_17010</name>
</gene>
<feature type="transmembrane region" description="Helical" evidence="1">
    <location>
        <begin position="6"/>
        <end position="28"/>
    </location>
</feature>
<keyword evidence="1" id="KW-0472">Membrane</keyword>
<evidence type="ECO:0000256" key="1">
    <source>
        <dbReference type="SAM" id="Phobius"/>
    </source>
</evidence>
<proteinExistence type="predicted"/>
<protein>
    <submittedName>
        <fullName evidence="2">Uncharacterized protein</fullName>
    </submittedName>
</protein>
<organism evidence="2 3">
    <name type="scientific">Pseudoalteromonas atlantica</name>
    <name type="common">Alteromonas atlantica</name>
    <dbReference type="NCBI Taxonomy" id="288"/>
    <lineage>
        <taxon>Bacteria</taxon>
        <taxon>Pseudomonadati</taxon>
        <taxon>Pseudomonadota</taxon>
        <taxon>Gammaproteobacteria</taxon>
        <taxon>Alteromonadales</taxon>
        <taxon>Pseudoalteromonadaceae</taxon>
        <taxon>Pseudoalteromonas</taxon>
    </lineage>
</organism>
<keyword evidence="1" id="KW-0812">Transmembrane</keyword>
<comment type="caution">
    <text evidence="2">The sequence shown here is derived from an EMBL/GenBank/DDBJ whole genome shotgun (WGS) entry which is preliminary data.</text>
</comment>
<keyword evidence="1" id="KW-1133">Transmembrane helix</keyword>
<dbReference type="EMBL" id="BJUT01000015">
    <property type="protein sequence ID" value="GEK76397.1"/>
    <property type="molecule type" value="Genomic_DNA"/>
</dbReference>
<sequence length="57" mass="6525">MSINQLLITAILAMLVGVFLCMSGSLILKKIKKYYAQLTFKHEVLEPYKPNRIKKGK</sequence>
<evidence type="ECO:0000313" key="3">
    <source>
        <dbReference type="Proteomes" id="UP000321189"/>
    </source>
</evidence>
<reference evidence="2 3" key="1">
    <citation type="submission" date="2019-07" db="EMBL/GenBank/DDBJ databases">
        <title>Whole genome shotgun sequence of Pseudoalteromonas atlantica NBRC 103033.</title>
        <authorList>
            <person name="Hosoyama A."/>
            <person name="Uohara A."/>
            <person name="Ohji S."/>
            <person name="Ichikawa N."/>
        </authorList>
    </citation>
    <scope>NUCLEOTIDE SEQUENCE [LARGE SCALE GENOMIC DNA]</scope>
    <source>
        <strain evidence="2 3">NBRC 103033</strain>
    </source>
</reference>
<evidence type="ECO:0000313" key="2">
    <source>
        <dbReference type="EMBL" id="GEK76397.1"/>
    </source>
</evidence>
<name>A0ABQ0UD81_PSEAF</name>